<dbReference type="EMBL" id="QAIC01000030">
    <property type="protein sequence ID" value="MDN4572684.1"/>
    <property type="molecule type" value="Genomic_DNA"/>
</dbReference>
<feature type="compositionally biased region" description="Polar residues" evidence="1">
    <location>
        <begin position="57"/>
        <end position="75"/>
    </location>
</feature>
<dbReference type="EMBL" id="QAID01000025">
    <property type="protein sequence ID" value="MDN4576782.1"/>
    <property type="molecule type" value="Genomic_DNA"/>
</dbReference>
<proteinExistence type="predicted"/>
<gene>
    <name evidence="2" type="ORF">DBA34_05360</name>
    <name evidence="3" type="ORF">DBB29_01400</name>
</gene>
<dbReference type="RefSeq" id="WP_301233845.1">
    <property type="nucleotide sequence ID" value="NZ_QAIC01000030.1"/>
</dbReference>
<dbReference type="Proteomes" id="UP001172791">
    <property type="component" value="Unassembled WGS sequence"/>
</dbReference>
<protein>
    <submittedName>
        <fullName evidence="2">Uncharacterized protein</fullName>
    </submittedName>
</protein>
<sequence>MGILDLAGEVVGAVVAVEALEKADPNASVLTKGAAAIAGFEGAGALESFAEKKRDGQNVSESDAADASNTPDTSV</sequence>
<feature type="region of interest" description="Disordered" evidence="1">
    <location>
        <begin position="52"/>
        <end position="75"/>
    </location>
</feature>
<evidence type="ECO:0000313" key="4">
    <source>
        <dbReference type="Proteomes" id="UP001172788"/>
    </source>
</evidence>
<name>A0AAW7MIU8_9BURK</name>
<keyword evidence="4" id="KW-1185">Reference proteome</keyword>
<comment type="caution">
    <text evidence="2">The sequence shown here is derived from an EMBL/GenBank/DDBJ whole genome shotgun (WGS) entry which is preliminary data.</text>
</comment>
<dbReference type="AlphaFoldDB" id="A0AAW7MIU8"/>
<accession>A0AAW7MIU8</accession>
<reference evidence="2" key="1">
    <citation type="submission" date="2018-04" db="EMBL/GenBank/DDBJ databases">
        <authorList>
            <person name="Jy Z."/>
        </authorList>
    </citation>
    <scope>NUCLEOTIDE SEQUENCE</scope>
    <source>
        <strain evidence="3">AS13</strain>
        <strain evidence="2">LA18</strain>
    </source>
</reference>
<evidence type="ECO:0000256" key="1">
    <source>
        <dbReference type="SAM" id="MobiDB-lite"/>
    </source>
</evidence>
<dbReference type="Proteomes" id="UP001172788">
    <property type="component" value="Unassembled WGS sequence"/>
</dbReference>
<organism evidence="2 5">
    <name type="scientific">Pandoraea cepalis</name>
    <dbReference type="NCBI Taxonomy" id="2508294"/>
    <lineage>
        <taxon>Bacteria</taxon>
        <taxon>Pseudomonadati</taxon>
        <taxon>Pseudomonadota</taxon>
        <taxon>Betaproteobacteria</taxon>
        <taxon>Burkholderiales</taxon>
        <taxon>Burkholderiaceae</taxon>
        <taxon>Pandoraea</taxon>
    </lineage>
</organism>
<evidence type="ECO:0000313" key="5">
    <source>
        <dbReference type="Proteomes" id="UP001172791"/>
    </source>
</evidence>
<evidence type="ECO:0000313" key="2">
    <source>
        <dbReference type="EMBL" id="MDN4572684.1"/>
    </source>
</evidence>
<evidence type="ECO:0000313" key="3">
    <source>
        <dbReference type="EMBL" id="MDN4576782.1"/>
    </source>
</evidence>